<keyword evidence="3" id="KW-1185">Reference proteome</keyword>
<evidence type="ECO:0000313" key="3">
    <source>
        <dbReference type="Proteomes" id="UP001325680"/>
    </source>
</evidence>
<sequence>MNQFITILIFSLISQVSCAQKTLLHVVKTKNGTAVNLYSDNTWDYANATPSQGKMSAISYKYGTATEGKGSAGNKTGSTKKANGSRKPSSGRVYHTGPRGGCYYYTAGGSKVYVDRSYCN</sequence>
<feature type="compositionally biased region" description="Polar residues" evidence="1">
    <location>
        <begin position="73"/>
        <end position="88"/>
    </location>
</feature>
<dbReference type="RefSeq" id="WP_114791000.1">
    <property type="nucleotide sequence ID" value="NZ_CP139960.1"/>
</dbReference>
<proteinExistence type="predicted"/>
<organism evidence="2 3">
    <name type="scientific">Niabella yanshanensis</name>
    <dbReference type="NCBI Taxonomy" id="577386"/>
    <lineage>
        <taxon>Bacteria</taxon>
        <taxon>Pseudomonadati</taxon>
        <taxon>Bacteroidota</taxon>
        <taxon>Chitinophagia</taxon>
        <taxon>Chitinophagales</taxon>
        <taxon>Chitinophagaceae</taxon>
        <taxon>Niabella</taxon>
    </lineage>
</organism>
<gene>
    <name evidence="2" type="ORF">U0035_21385</name>
</gene>
<feature type="region of interest" description="Disordered" evidence="1">
    <location>
        <begin position="65"/>
        <end position="93"/>
    </location>
</feature>
<dbReference type="Proteomes" id="UP001325680">
    <property type="component" value="Chromosome"/>
</dbReference>
<evidence type="ECO:0008006" key="4">
    <source>
        <dbReference type="Google" id="ProtNLM"/>
    </source>
</evidence>
<reference evidence="2 3" key="1">
    <citation type="submission" date="2023-12" db="EMBL/GenBank/DDBJ databases">
        <title>Genome sequencing and assembly of bacterial species from a model synthetic community.</title>
        <authorList>
            <person name="Hogle S.L."/>
        </authorList>
    </citation>
    <scope>NUCLEOTIDE SEQUENCE [LARGE SCALE GENOMIC DNA]</scope>
    <source>
        <strain evidence="2 3">HAMBI_3031</strain>
    </source>
</reference>
<evidence type="ECO:0000313" key="2">
    <source>
        <dbReference type="EMBL" id="WQD38227.1"/>
    </source>
</evidence>
<protein>
    <recommendedName>
        <fullName evidence="4">PBCV-specific basic adaptor domain-containing protein</fullName>
    </recommendedName>
</protein>
<name>A0ABZ0W4S6_9BACT</name>
<accession>A0ABZ0W4S6</accession>
<dbReference type="EMBL" id="CP139960">
    <property type="protein sequence ID" value="WQD38227.1"/>
    <property type="molecule type" value="Genomic_DNA"/>
</dbReference>
<evidence type="ECO:0000256" key="1">
    <source>
        <dbReference type="SAM" id="MobiDB-lite"/>
    </source>
</evidence>